<feature type="region of interest" description="Disordered" evidence="8">
    <location>
        <begin position="140"/>
        <end position="170"/>
    </location>
</feature>
<keyword evidence="7" id="KW-0539">Nucleus</keyword>
<evidence type="ECO:0000256" key="1">
    <source>
        <dbReference type="ARBA" id="ARBA00004123"/>
    </source>
</evidence>
<evidence type="ECO:0000256" key="5">
    <source>
        <dbReference type="ARBA" id="ARBA00022829"/>
    </source>
</evidence>
<dbReference type="GO" id="GO:0005819">
    <property type="term" value="C:spindle"/>
    <property type="evidence" value="ECO:0007669"/>
    <property type="project" value="UniProtKB-SubCell"/>
</dbReference>
<evidence type="ECO:0000313" key="10">
    <source>
        <dbReference type="EMBL" id="KAK7694676.1"/>
    </source>
</evidence>
<feature type="region of interest" description="Disordered" evidence="8">
    <location>
        <begin position="478"/>
        <end position="507"/>
    </location>
</feature>
<protein>
    <recommendedName>
        <fullName evidence="9">Inner centromere protein ARK-binding domain-containing protein</fullName>
    </recommendedName>
</protein>
<evidence type="ECO:0000256" key="3">
    <source>
        <dbReference type="ARBA" id="ARBA00010042"/>
    </source>
</evidence>
<dbReference type="PANTHER" id="PTHR13142:SF1">
    <property type="entry name" value="INNER CENTROMERE PROTEIN"/>
    <property type="match status" value="1"/>
</dbReference>
<feature type="compositionally biased region" description="Low complexity" evidence="8">
    <location>
        <begin position="305"/>
        <end position="317"/>
    </location>
</feature>
<feature type="compositionally biased region" description="Basic and acidic residues" evidence="8">
    <location>
        <begin position="206"/>
        <end position="301"/>
    </location>
</feature>
<feature type="region of interest" description="Disordered" evidence="8">
    <location>
        <begin position="199"/>
        <end position="456"/>
    </location>
</feature>
<keyword evidence="11" id="KW-1185">Reference proteome</keyword>
<dbReference type="EMBL" id="JASBNA010000002">
    <property type="protein sequence ID" value="KAK7694676.1"/>
    <property type="molecule type" value="Genomic_DNA"/>
</dbReference>
<feature type="domain" description="Inner centromere protein ARK-binding" evidence="9">
    <location>
        <begin position="412"/>
        <end position="467"/>
    </location>
</feature>
<dbReference type="InterPro" id="IPR005635">
    <property type="entry name" value="Inner_centromere_prot_ARK-bd"/>
</dbReference>
<evidence type="ECO:0000256" key="8">
    <source>
        <dbReference type="SAM" id="MobiDB-lite"/>
    </source>
</evidence>
<dbReference type="Gene3D" id="6.10.250.2990">
    <property type="match status" value="1"/>
</dbReference>
<comment type="subcellular location">
    <subcellularLocation>
        <location evidence="2">Cytoplasm</location>
        <location evidence="2">Cytoskeleton</location>
        <location evidence="2">Spindle</location>
    </subcellularLocation>
    <subcellularLocation>
        <location evidence="1">Nucleus</location>
    </subcellularLocation>
</comment>
<evidence type="ECO:0000259" key="9">
    <source>
        <dbReference type="Pfam" id="PF03941"/>
    </source>
</evidence>
<gene>
    <name evidence="10" type="ORF">QCA50_001864</name>
</gene>
<keyword evidence="4" id="KW-0963">Cytoplasm</keyword>
<name>A0AAW0GPJ3_9APHY</name>
<evidence type="ECO:0000313" key="11">
    <source>
        <dbReference type="Proteomes" id="UP001385951"/>
    </source>
</evidence>
<keyword evidence="5" id="KW-0159">Chromosome partition</keyword>
<dbReference type="PANTHER" id="PTHR13142">
    <property type="entry name" value="INNER CENTROMERE PROTEIN"/>
    <property type="match status" value="1"/>
</dbReference>
<dbReference type="Proteomes" id="UP001385951">
    <property type="component" value="Unassembled WGS sequence"/>
</dbReference>
<feature type="region of interest" description="Disordered" evidence="8">
    <location>
        <begin position="103"/>
        <end position="124"/>
    </location>
</feature>
<evidence type="ECO:0000256" key="6">
    <source>
        <dbReference type="ARBA" id="ARBA00023212"/>
    </source>
</evidence>
<evidence type="ECO:0000256" key="2">
    <source>
        <dbReference type="ARBA" id="ARBA00004186"/>
    </source>
</evidence>
<comment type="caution">
    <text evidence="10">The sequence shown here is derived from an EMBL/GenBank/DDBJ whole genome shotgun (WGS) entry which is preliminary data.</text>
</comment>
<dbReference type="Pfam" id="PF03941">
    <property type="entry name" value="INCENP_ARK-bind"/>
    <property type="match status" value="1"/>
</dbReference>
<sequence length="507" mass="56584">MISLLGCLLLKIPTSPFSHHKSKSHQEQLDELENEDPIWPMEDKFASNNMWTPYGFASSGDRDDTGSTFDTAEDGIQTTQSFRDALQRAAMEQADTMDVRDVVESAQTQSENEDGDGDVAMNVDTDGVDSELEDILRTGQSTISLVPSKPPSNRSESQQSMASGSSSQSQLGFFGQASKFVSSYLGKKKGEPVKSIQLAAAAAKKQQQEADKKASRLKDMEARRQQAMQRKADEEKARAVEEERKIKEDVERRKREREEHTDKRPLRSTKLAEDDTTKKRKITVETQKKPDTQKPPSRDQPSRLAKPTAATTPATKTKTMKSIMKQPSSSQLSSTTPATKEAPRQIKPMSSTTSLKSALKGKGKAQPLDEDMQQPSQQLQSQMVYRAQAHMKATEPRAPPKVAPESIELPEVHSDYEYSDDEPRQDAFEPPEWAQSPELREALKQQSSMNPDAIFGPIQPFRMEELFAAAARQPRLKVRSSSANWGVAGDGLTQEEERDYARRMGFD</sequence>
<feature type="compositionally biased region" description="Low complexity" evidence="8">
    <location>
        <begin position="373"/>
        <end position="382"/>
    </location>
</feature>
<evidence type="ECO:0000256" key="4">
    <source>
        <dbReference type="ARBA" id="ARBA00022490"/>
    </source>
</evidence>
<feature type="compositionally biased region" description="Low complexity" evidence="8">
    <location>
        <begin position="326"/>
        <end position="337"/>
    </location>
</feature>
<dbReference type="AlphaFoldDB" id="A0AAW0GPJ3"/>
<proteinExistence type="inferred from homology"/>
<evidence type="ECO:0000256" key="7">
    <source>
        <dbReference type="ARBA" id="ARBA00023242"/>
    </source>
</evidence>
<feature type="compositionally biased region" description="Low complexity" evidence="8">
    <location>
        <begin position="155"/>
        <end position="170"/>
    </location>
</feature>
<reference evidence="10 11" key="1">
    <citation type="submission" date="2022-09" db="EMBL/GenBank/DDBJ databases">
        <authorList>
            <person name="Palmer J.M."/>
        </authorList>
    </citation>
    <scope>NUCLEOTIDE SEQUENCE [LARGE SCALE GENOMIC DNA]</scope>
    <source>
        <strain evidence="10 11">DSM 7382</strain>
    </source>
</reference>
<keyword evidence="6" id="KW-0206">Cytoskeleton</keyword>
<comment type="similarity">
    <text evidence="3">Belongs to the INCENP family.</text>
</comment>
<feature type="compositionally biased region" description="Basic and acidic residues" evidence="8">
    <location>
        <begin position="410"/>
        <end position="427"/>
    </location>
</feature>
<accession>A0AAW0GPJ3</accession>
<dbReference type="GO" id="GO:0007059">
    <property type="term" value="P:chromosome segregation"/>
    <property type="evidence" value="ECO:0007669"/>
    <property type="project" value="UniProtKB-KW"/>
</dbReference>
<organism evidence="10 11">
    <name type="scientific">Cerrena zonata</name>
    <dbReference type="NCBI Taxonomy" id="2478898"/>
    <lineage>
        <taxon>Eukaryota</taxon>
        <taxon>Fungi</taxon>
        <taxon>Dikarya</taxon>
        <taxon>Basidiomycota</taxon>
        <taxon>Agaricomycotina</taxon>
        <taxon>Agaricomycetes</taxon>
        <taxon>Polyporales</taxon>
        <taxon>Cerrenaceae</taxon>
        <taxon>Cerrena</taxon>
    </lineage>
</organism>
<dbReference type="GO" id="GO:0005634">
    <property type="term" value="C:nucleus"/>
    <property type="evidence" value="ECO:0007669"/>
    <property type="project" value="UniProtKB-SubCell"/>
</dbReference>